<dbReference type="InterPro" id="IPR000169">
    <property type="entry name" value="Pept_cys_AS"/>
</dbReference>
<protein>
    <submittedName>
        <fullName evidence="11">Papain family cysteine protease</fullName>
    </submittedName>
</protein>
<dbReference type="EMBL" id="KN554101">
    <property type="protein sequence ID" value="KHJ89525.1"/>
    <property type="molecule type" value="Genomic_DNA"/>
</dbReference>
<evidence type="ECO:0000313" key="11">
    <source>
        <dbReference type="EMBL" id="KHJ89525.1"/>
    </source>
</evidence>
<dbReference type="GO" id="GO:0008234">
    <property type="term" value="F:cysteine-type peptidase activity"/>
    <property type="evidence" value="ECO:0007669"/>
    <property type="project" value="UniProtKB-KW"/>
</dbReference>
<dbReference type="InterPro" id="IPR025660">
    <property type="entry name" value="Pept_his_AS"/>
</dbReference>
<name>A0A0B1T2A2_OESDE</name>
<comment type="similarity">
    <text evidence="1">Belongs to the peptidase C1 family.</text>
</comment>
<evidence type="ECO:0000256" key="5">
    <source>
        <dbReference type="ARBA" id="ARBA00022807"/>
    </source>
</evidence>
<feature type="domain" description="Peptidase C1A papain C-terminal" evidence="10">
    <location>
        <begin position="1"/>
        <end position="249"/>
    </location>
</feature>
<dbReference type="InterPro" id="IPR013128">
    <property type="entry name" value="Peptidase_C1A"/>
</dbReference>
<dbReference type="InterPro" id="IPR000668">
    <property type="entry name" value="Peptidase_C1A_C"/>
</dbReference>
<dbReference type="GO" id="GO:0006508">
    <property type="term" value="P:proteolysis"/>
    <property type="evidence" value="ECO:0007669"/>
    <property type="project" value="UniProtKB-KW"/>
</dbReference>
<dbReference type="SMART" id="SM00645">
    <property type="entry name" value="Pept_C1"/>
    <property type="match status" value="1"/>
</dbReference>
<dbReference type="AlphaFoldDB" id="A0A0B1T2A2"/>
<evidence type="ECO:0000313" key="12">
    <source>
        <dbReference type="Proteomes" id="UP000053660"/>
    </source>
</evidence>
<accession>A0A0B1T2A2</accession>
<sequence>SFDAREKWPECDSIKIIRDQANCGSCWAVSAASAMSDRVCTQSNGRIKSLVSDTDILTCCGAICGDGCEGGYLDEAWKYVKKSGSCTGGSFRQKGVCKPYSFHPCGKHANQTYYGSCPKDNEDTPPCRRMCQLSCPKKYEEDKIYALSEYGVAQNETAIQIEIMKNGPVQAGYIVYTDFFYYKKGIYKHSWGSQQGGHAIKVIGWGVENGTKYWRISNSWNSDWGEDGYFRILRGTNECKVESYVFAGMMKV</sequence>
<dbReference type="Proteomes" id="UP000053660">
    <property type="component" value="Unassembled WGS sequence"/>
</dbReference>
<dbReference type="InterPro" id="IPR038765">
    <property type="entry name" value="Papain-like_cys_pep_sf"/>
</dbReference>
<keyword evidence="8" id="KW-0325">Glycoprotein</keyword>
<evidence type="ECO:0000256" key="9">
    <source>
        <dbReference type="ARBA" id="ARBA00057399"/>
    </source>
</evidence>
<keyword evidence="3" id="KW-0732">Signal</keyword>
<evidence type="ECO:0000256" key="3">
    <source>
        <dbReference type="ARBA" id="ARBA00022729"/>
    </source>
</evidence>
<dbReference type="PRINTS" id="PR00705">
    <property type="entry name" value="PAPAIN"/>
</dbReference>
<feature type="non-terminal residue" evidence="11">
    <location>
        <position position="1"/>
    </location>
</feature>
<dbReference type="PANTHER" id="PTHR12411">
    <property type="entry name" value="CYSTEINE PROTEASE FAMILY C1-RELATED"/>
    <property type="match status" value="1"/>
</dbReference>
<dbReference type="Gene3D" id="3.90.70.10">
    <property type="entry name" value="Cysteine proteinases"/>
    <property type="match status" value="1"/>
</dbReference>
<evidence type="ECO:0000256" key="4">
    <source>
        <dbReference type="ARBA" id="ARBA00022801"/>
    </source>
</evidence>
<dbReference type="SUPFAM" id="SSF54001">
    <property type="entry name" value="Cysteine proteinases"/>
    <property type="match status" value="1"/>
</dbReference>
<organism evidence="11 12">
    <name type="scientific">Oesophagostomum dentatum</name>
    <name type="common">Nodular worm</name>
    <dbReference type="NCBI Taxonomy" id="61180"/>
    <lineage>
        <taxon>Eukaryota</taxon>
        <taxon>Metazoa</taxon>
        <taxon>Ecdysozoa</taxon>
        <taxon>Nematoda</taxon>
        <taxon>Chromadorea</taxon>
        <taxon>Rhabditida</taxon>
        <taxon>Rhabditina</taxon>
        <taxon>Rhabditomorpha</taxon>
        <taxon>Strongyloidea</taxon>
        <taxon>Strongylidae</taxon>
        <taxon>Oesophagostomum</taxon>
    </lineage>
</organism>
<reference evidence="11 12" key="1">
    <citation type="submission" date="2014-03" db="EMBL/GenBank/DDBJ databases">
        <title>Draft genome of the hookworm Oesophagostomum dentatum.</title>
        <authorList>
            <person name="Mitreva M."/>
        </authorList>
    </citation>
    <scope>NUCLEOTIDE SEQUENCE [LARGE SCALE GENOMIC DNA]</scope>
    <source>
        <strain evidence="11 12">OD-Hann</strain>
    </source>
</reference>
<dbReference type="PROSITE" id="PS00139">
    <property type="entry name" value="THIOL_PROTEASE_CYS"/>
    <property type="match status" value="1"/>
</dbReference>
<evidence type="ECO:0000256" key="8">
    <source>
        <dbReference type="ARBA" id="ARBA00023180"/>
    </source>
</evidence>
<comment type="function">
    <text evidence="9">Expression of the protease correlates with blood-feeding and suggests a role for the protease in blood digestion.</text>
</comment>
<keyword evidence="4" id="KW-0378">Hydrolase</keyword>
<keyword evidence="7" id="KW-1015">Disulfide bond</keyword>
<evidence type="ECO:0000256" key="2">
    <source>
        <dbReference type="ARBA" id="ARBA00022670"/>
    </source>
</evidence>
<dbReference type="OrthoDB" id="10058785at2759"/>
<dbReference type="CDD" id="cd02620">
    <property type="entry name" value="Peptidase_C1A_CathepsinB"/>
    <property type="match status" value="1"/>
</dbReference>
<dbReference type="Pfam" id="PF00112">
    <property type="entry name" value="Peptidase_C1"/>
    <property type="match status" value="1"/>
</dbReference>
<keyword evidence="2 11" id="KW-0645">Protease</keyword>
<proteinExistence type="inferred from homology"/>
<keyword evidence="12" id="KW-1185">Reference proteome</keyword>
<evidence type="ECO:0000256" key="7">
    <source>
        <dbReference type="ARBA" id="ARBA00023157"/>
    </source>
</evidence>
<gene>
    <name evidence="11" type="ORF">OESDEN_10648</name>
</gene>
<dbReference type="PROSITE" id="PS00639">
    <property type="entry name" value="THIOL_PROTEASE_HIS"/>
    <property type="match status" value="1"/>
</dbReference>
<keyword evidence="5" id="KW-0788">Thiol protease</keyword>
<dbReference type="FunFam" id="3.90.70.10:FF:000031">
    <property type="entry name" value="Cathepsin B"/>
    <property type="match status" value="1"/>
</dbReference>
<evidence type="ECO:0000256" key="1">
    <source>
        <dbReference type="ARBA" id="ARBA00008455"/>
    </source>
</evidence>
<keyword evidence="6" id="KW-0865">Zymogen</keyword>
<evidence type="ECO:0000259" key="10">
    <source>
        <dbReference type="SMART" id="SM00645"/>
    </source>
</evidence>
<evidence type="ECO:0000256" key="6">
    <source>
        <dbReference type="ARBA" id="ARBA00023145"/>
    </source>
</evidence>